<name>A0A3R7CKU4_9LACO</name>
<dbReference type="PANTHER" id="PTHR18895">
    <property type="entry name" value="HEMK METHYLTRANSFERASE"/>
    <property type="match status" value="1"/>
</dbReference>
<dbReference type="GO" id="GO:0102559">
    <property type="term" value="F:peptide chain release factor N(5)-glutamine methyltransferase activity"/>
    <property type="evidence" value="ECO:0007669"/>
    <property type="project" value="UniProtKB-EC"/>
</dbReference>
<feature type="domain" description="Release factor glutamine methyltransferase N-terminal" evidence="7">
    <location>
        <begin position="32"/>
        <end position="100"/>
    </location>
</feature>
<comment type="caution">
    <text evidence="8">The sequence shown here is derived from an EMBL/GenBank/DDBJ whole genome shotgun (WGS) entry which is preliminary data.</text>
</comment>
<evidence type="ECO:0000256" key="5">
    <source>
        <dbReference type="ARBA" id="ARBA00048391"/>
    </source>
</evidence>
<dbReference type="GO" id="GO:0032259">
    <property type="term" value="P:methylation"/>
    <property type="evidence" value="ECO:0007669"/>
    <property type="project" value="UniProtKB-KW"/>
</dbReference>
<protein>
    <recommendedName>
        <fullName evidence="1">peptide chain release factor N(5)-glutamine methyltransferase</fullName>
        <ecNumber evidence="1">2.1.1.297</ecNumber>
    </recommendedName>
</protein>
<dbReference type="InterPro" id="IPR004556">
    <property type="entry name" value="HemK-like"/>
</dbReference>
<gene>
    <name evidence="8" type="primary">prmC</name>
    <name evidence="8" type="ORF">DS832_04955</name>
</gene>
<feature type="domain" description="Methyltransferase small" evidence="6">
    <location>
        <begin position="125"/>
        <end position="217"/>
    </location>
</feature>
<evidence type="ECO:0000256" key="2">
    <source>
        <dbReference type="ARBA" id="ARBA00022603"/>
    </source>
</evidence>
<dbReference type="Gene3D" id="3.40.50.150">
    <property type="entry name" value="Vaccinia Virus protein VP39"/>
    <property type="match status" value="1"/>
</dbReference>
<organism evidence="8 9">
    <name type="scientific">Bombilactobacillus bombi</name>
    <dbReference type="NCBI Taxonomy" id="1303590"/>
    <lineage>
        <taxon>Bacteria</taxon>
        <taxon>Bacillati</taxon>
        <taxon>Bacillota</taxon>
        <taxon>Bacilli</taxon>
        <taxon>Lactobacillales</taxon>
        <taxon>Lactobacillaceae</taxon>
        <taxon>Bombilactobacillus</taxon>
    </lineage>
</organism>
<dbReference type="NCBIfam" id="TIGR03534">
    <property type="entry name" value="RF_mod_PrmC"/>
    <property type="match status" value="1"/>
</dbReference>
<dbReference type="PANTHER" id="PTHR18895:SF74">
    <property type="entry name" value="MTRF1L RELEASE FACTOR GLUTAMINE METHYLTRANSFERASE"/>
    <property type="match status" value="1"/>
</dbReference>
<comment type="catalytic activity">
    <reaction evidence="5">
        <text>L-glutaminyl-[peptide chain release factor] + S-adenosyl-L-methionine = N(5)-methyl-L-glutaminyl-[peptide chain release factor] + S-adenosyl-L-homocysteine + H(+)</text>
        <dbReference type="Rhea" id="RHEA:42896"/>
        <dbReference type="Rhea" id="RHEA-COMP:10271"/>
        <dbReference type="Rhea" id="RHEA-COMP:10272"/>
        <dbReference type="ChEBI" id="CHEBI:15378"/>
        <dbReference type="ChEBI" id="CHEBI:30011"/>
        <dbReference type="ChEBI" id="CHEBI:57856"/>
        <dbReference type="ChEBI" id="CHEBI:59789"/>
        <dbReference type="ChEBI" id="CHEBI:61891"/>
        <dbReference type="EC" id="2.1.1.297"/>
    </reaction>
</comment>
<keyword evidence="4" id="KW-0949">S-adenosyl-L-methionine</keyword>
<dbReference type="SUPFAM" id="SSF53335">
    <property type="entry name" value="S-adenosyl-L-methionine-dependent methyltransferases"/>
    <property type="match status" value="1"/>
</dbReference>
<dbReference type="CDD" id="cd02440">
    <property type="entry name" value="AdoMet_MTases"/>
    <property type="match status" value="1"/>
</dbReference>
<evidence type="ECO:0000259" key="7">
    <source>
        <dbReference type="Pfam" id="PF17827"/>
    </source>
</evidence>
<keyword evidence="2 8" id="KW-0489">Methyltransferase</keyword>
<dbReference type="GO" id="GO:0003676">
    <property type="term" value="F:nucleic acid binding"/>
    <property type="evidence" value="ECO:0007669"/>
    <property type="project" value="InterPro"/>
</dbReference>
<evidence type="ECO:0000313" key="9">
    <source>
        <dbReference type="Proteomes" id="UP000284822"/>
    </source>
</evidence>
<dbReference type="PROSITE" id="PS00092">
    <property type="entry name" value="N6_MTASE"/>
    <property type="match status" value="1"/>
</dbReference>
<proteinExistence type="predicted"/>
<dbReference type="InterPro" id="IPR002052">
    <property type="entry name" value="DNA_methylase_N6_adenine_CS"/>
</dbReference>
<dbReference type="InterPro" id="IPR007848">
    <property type="entry name" value="Small_mtfrase_dom"/>
</dbReference>
<dbReference type="Pfam" id="PF05175">
    <property type="entry name" value="MTS"/>
    <property type="match status" value="1"/>
</dbReference>
<dbReference type="InterPro" id="IPR019874">
    <property type="entry name" value="RF_methyltr_PrmC"/>
</dbReference>
<evidence type="ECO:0000256" key="1">
    <source>
        <dbReference type="ARBA" id="ARBA00012771"/>
    </source>
</evidence>
<dbReference type="InterPro" id="IPR029063">
    <property type="entry name" value="SAM-dependent_MTases_sf"/>
</dbReference>
<dbReference type="AlphaFoldDB" id="A0A3R7CKU4"/>
<keyword evidence="3 8" id="KW-0808">Transferase</keyword>
<accession>A0A3R7CKU4</accession>
<reference evidence="8 9" key="1">
    <citation type="submission" date="2018-07" db="EMBL/GenBank/DDBJ databases">
        <title>Genome sequences of six Lactobacillus spp. isolated from bumble bee guts.</title>
        <authorList>
            <person name="Motta E.V.S."/>
            <person name="Moran N.A."/>
        </authorList>
    </citation>
    <scope>NUCLEOTIDE SEQUENCE [LARGE SCALE GENOMIC DNA]</scope>
    <source>
        <strain evidence="8 9">LV-8.1</strain>
    </source>
</reference>
<dbReference type="NCBIfam" id="TIGR00536">
    <property type="entry name" value="hemK_fam"/>
    <property type="match status" value="1"/>
</dbReference>
<dbReference type="EC" id="2.1.1.297" evidence="1"/>
<dbReference type="InterPro" id="IPR050320">
    <property type="entry name" value="N5-glutamine_MTase"/>
</dbReference>
<dbReference type="Gene3D" id="1.10.8.10">
    <property type="entry name" value="DNA helicase RuvA subunit, C-terminal domain"/>
    <property type="match status" value="1"/>
</dbReference>
<dbReference type="Proteomes" id="UP000284822">
    <property type="component" value="Unassembled WGS sequence"/>
</dbReference>
<evidence type="ECO:0000259" key="6">
    <source>
        <dbReference type="Pfam" id="PF05175"/>
    </source>
</evidence>
<dbReference type="Pfam" id="PF17827">
    <property type="entry name" value="PrmC_N"/>
    <property type="match status" value="1"/>
</dbReference>
<dbReference type="EMBL" id="QOCS01000009">
    <property type="protein sequence ID" value="RHW46839.1"/>
    <property type="molecule type" value="Genomic_DNA"/>
</dbReference>
<evidence type="ECO:0000256" key="3">
    <source>
        <dbReference type="ARBA" id="ARBA00022679"/>
    </source>
</evidence>
<sequence>MGNWMKLSMPSFYLIKLISWSRFKMEKQSYIDALNWAFLILKKQQQDPEIAQYLLLELTGWNLTKLTLHQQELMQADLQQQYQKAIQLAAAGVPPQYILGNAWFYGRQFKVTSDTLIPRQDSEAMIAQILQDSPAANSLLELGTGSGALIITLGLKGKYSQLTATDISAAALQIAQENSHRHHVAINFLLGDLFEPVTNQQFDIIVFNPPYIADNEIDLMDQSVLDFEPHQALFASENGLAFYRQIFQQAPGFLTPKGKIYLEFGFQQRGKISKMFQEQLPDWQIEFFNDLANHPRFLRIQRKEVK</sequence>
<evidence type="ECO:0000256" key="4">
    <source>
        <dbReference type="ARBA" id="ARBA00022691"/>
    </source>
</evidence>
<evidence type="ECO:0000313" key="8">
    <source>
        <dbReference type="EMBL" id="RHW46839.1"/>
    </source>
</evidence>
<dbReference type="InterPro" id="IPR040758">
    <property type="entry name" value="PrmC_N"/>
</dbReference>